<dbReference type="PANTHER" id="PTHR35705">
    <property type="entry name" value="WPP DOMAIN-INTERACTING TAIL-ANCHORED PROTEIN 1"/>
    <property type="match status" value="1"/>
</dbReference>
<evidence type="ECO:0000313" key="5">
    <source>
        <dbReference type="Proteomes" id="UP000594261"/>
    </source>
</evidence>
<feature type="coiled-coil region" evidence="1">
    <location>
        <begin position="544"/>
        <end position="571"/>
    </location>
</feature>
<proteinExistence type="predicted"/>
<evidence type="ECO:0000313" key="4">
    <source>
        <dbReference type="EnsemblPlants" id="QL03p073121:mrna"/>
    </source>
</evidence>
<dbReference type="InterPro" id="IPR039976">
    <property type="entry name" value="WIT1/WIT2"/>
</dbReference>
<reference evidence="4 5" key="1">
    <citation type="journal article" date="2016" name="G3 (Bethesda)">
        <title>First Draft Assembly and Annotation of the Genome of a California Endemic Oak Quercus lobata Nee (Fagaceae).</title>
        <authorList>
            <person name="Sork V.L."/>
            <person name="Fitz-Gibbon S.T."/>
            <person name="Puiu D."/>
            <person name="Crepeau M."/>
            <person name="Gugger P.F."/>
            <person name="Sherman R."/>
            <person name="Stevens K."/>
            <person name="Langley C.H."/>
            <person name="Pellegrini M."/>
            <person name="Salzberg S.L."/>
        </authorList>
    </citation>
    <scope>NUCLEOTIDE SEQUENCE [LARGE SCALE GENOMIC DNA]</scope>
    <source>
        <strain evidence="4 5">cv. SW786</strain>
    </source>
</reference>
<keyword evidence="2" id="KW-0812">Transmembrane</keyword>
<organism evidence="4 5">
    <name type="scientific">Quercus lobata</name>
    <name type="common">Valley oak</name>
    <dbReference type="NCBI Taxonomy" id="97700"/>
    <lineage>
        <taxon>Eukaryota</taxon>
        <taxon>Viridiplantae</taxon>
        <taxon>Streptophyta</taxon>
        <taxon>Embryophyta</taxon>
        <taxon>Tracheophyta</taxon>
        <taxon>Spermatophyta</taxon>
        <taxon>Magnoliopsida</taxon>
        <taxon>eudicotyledons</taxon>
        <taxon>Gunneridae</taxon>
        <taxon>Pentapetalae</taxon>
        <taxon>rosids</taxon>
        <taxon>fabids</taxon>
        <taxon>Fagales</taxon>
        <taxon>Fagaceae</taxon>
        <taxon>Quercus</taxon>
    </lineage>
</organism>
<accession>A0A7N2LBE4</accession>
<keyword evidence="2" id="KW-1133">Transmembrane helix</keyword>
<feature type="coiled-coil region" evidence="1">
    <location>
        <begin position="215"/>
        <end position="249"/>
    </location>
</feature>
<dbReference type="Proteomes" id="UP000594261">
    <property type="component" value="Chromosome 3"/>
</dbReference>
<dbReference type="SUPFAM" id="SSF57997">
    <property type="entry name" value="Tropomyosin"/>
    <property type="match status" value="1"/>
</dbReference>
<dbReference type="EMBL" id="LRBV02000003">
    <property type="status" value="NOT_ANNOTATED_CDS"/>
    <property type="molecule type" value="Genomic_DNA"/>
</dbReference>
<dbReference type="AlphaFoldDB" id="A0A7N2LBE4"/>
<keyword evidence="2" id="KW-0472">Membrane</keyword>
<dbReference type="FunCoup" id="A0A7N2LBE4">
    <property type="interactions" value="352"/>
</dbReference>
<dbReference type="EnsemblPlants" id="QL03p073121:mrna">
    <property type="protein sequence ID" value="QL03p073121:mrna"/>
    <property type="gene ID" value="QL03p073121"/>
</dbReference>
<evidence type="ECO:0000256" key="1">
    <source>
        <dbReference type="SAM" id="Coils"/>
    </source>
</evidence>
<keyword evidence="5" id="KW-1185">Reference proteome</keyword>
<feature type="coiled-coil region" evidence="1">
    <location>
        <begin position="358"/>
        <end position="504"/>
    </location>
</feature>
<dbReference type="InterPro" id="IPR058610">
    <property type="entry name" value="WIT1_2_N"/>
</dbReference>
<dbReference type="Gene3D" id="1.20.5.170">
    <property type="match status" value="1"/>
</dbReference>
<feature type="domain" description="WIT1/2 N-terminal helical bundle" evidence="3">
    <location>
        <begin position="36"/>
        <end position="174"/>
    </location>
</feature>
<dbReference type="Gramene" id="QL03p073121:mrna">
    <property type="protein sequence ID" value="QL03p073121:mrna"/>
    <property type="gene ID" value="QL03p073121"/>
</dbReference>
<reference evidence="4" key="2">
    <citation type="submission" date="2021-01" db="UniProtKB">
        <authorList>
            <consortium name="EnsemblPlants"/>
        </authorList>
    </citation>
    <scope>IDENTIFICATION</scope>
</reference>
<feature type="transmembrane region" description="Helical" evidence="2">
    <location>
        <begin position="680"/>
        <end position="699"/>
    </location>
</feature>
<dbReference type="OMA" id="IDNCIGQ"/>
<protein>
    <recommendedName>
        <fullName evidence="3">WIT1/2 N-terminal helical bundle domain-containing protein</fullName>
    </recommendedName>
</protein>
<dbReference type="InParanoid" id="A0A7N2LBE4"/>
<dbReference type="PANTHER" id="PTHR35705:SF2">
    <property type="entry name" value="WPP DOMAIN-INTERACTING TAIL-ANCHORED PROTEIN 2"/>
    <property type="match status" value="1"/>
</dbReference>
<name>A0A7N2LBE4_QUELO</name>
<dbReference type="Pfam" id="PF26581">
    <property type="entry name" value="WIT1_2_N"/>
    <property type="match status" value="1"/>
</dbReference>
<evidence type="ECO:0000259" key="3">
    <source>
        <dbReference type="Pfam" id="PF26581"/>
    </source>
</evidence>
<sequence length="715" mass="81306">MDSQAVGDIYAGALESEKLYVHLGISSYENGVQEIERSKKILINVDLDLAYSSEKLVNLHIILMYLLAHENDLQAMALEKNYVSTDSIEKALMFDLMSGILDSEVRELGAFMDNLQADIVDAHNKISSCRHLREFSTKMEEKLHDSKESLKHSQRQIFEVKVQLAKFQGTVFAFKSDNGEIDKALELSENGQLSNLNAKSNMQMAKQQRHLLRMLEKSLAREIDLEKKLAEARQNEEELKLKLHHTEKVAFHMEEAAEVVWGRFLEAENASVALMGISKELVGQLQLVKFNMNSAIQREIQLKVKHEDCIEQLKEKDIALEKLESSNAEYIAQSAEVFTLREKVDFLEEKLKESQFQLNNANACNEASQEQLSEMENIIESLKESIYNAESRAESAEAKATQLTETNMELTEELNFHKGSTSNTEKKIGLLEKQSRELEIQLQHAKASTEASQEQQNMLYSAIWDMETLIEDLKSKVSNAESKIETAEEQCVLLSESNLELSNELSFLRGRIEFLEMSLDQANSTKLESAKEINVRTKFIKDMAMQLATERVRIQKQLNNLTKENTILVEKLRIAKIMYNNIDGDNKEILFSKSDAISATCAKTYEEAVTGSLDKSLQAAIASLLFNTLLFNFKWLDKPSEEAPIRETKMRSSFSENSADVKVSKSKALKKVETRHSSRICIFMAIFVLLLSVSAIYLFNQNFQFGFDGQLSSWP</sequence>
<keyword evidence="1" id="KW-0175">Coiled coil</keyword>
<evidence type="ECO:0000256" key="2">
    <source>
        <dbReference type="SAM" id="Phobius"/>
    </source>
</evidence>